<keyword evidence="8 15" id="KW-0547">Nucleotide-binding</keyword>
<dbReference type="InterPro" id="IPR011130">
    <property type="entry name" value="SecA_preprotein_X-link_dom"/>
</dbReference>
<dbReference type="SMART" id="SM00958">
    <property type="entry name" value="SecA_PP_bind"/>
    <property type="match status" value="1"/>
</dbReference>
<dbReference type="Gene3D" id="3.90.1440.10">
    <property type="entry name" value="SecA, preprotein cross-linking domain"/>
    <property type="match status" value="1"/>
</dbReference>
<dbReference type="GO" id="GO:0043952">
    <property type="term" value="P:protein transport by the Sec complex"/>
    <property type="evidence" value="ECO:0007669"/>
    <property type="project" value="TreeGrafter"/>
</dbReference>
<dbReference type="Pfam" id="PF01043">
    <property type="entry name" value="SecA_PP_bind"/>
    <property type="match status" value="1"/>
</dbReference>
<dbReference type="InterPro" id="IPR011116">
    <property type="entry name" value="SecA_Wing/Scaffold"/>
</dbReference>
<dbReference type="CDD" id="cd17928">
    <property type="entry name" value="DEXDc_SecA"/>
    <property type="match status" value="1"/>
</dbReference>
<dbReference type="SUPFAM" id="SSF52540">
    <property type="entry name" value="P-loop containing nucleoside triphosphate hydrolases"/>
    <property type="match status" value="2"/>
</dbReference>
<comment type="caution">
    <text evidence="21">The sequence shown here is derived from an EMBL/GenBank/DDBJ whole genome shotgun (WGS) entry which is preliminary data.</text>
</comment>
<comment type="subunit">
    <text evidence="15">Monomer and homodimer. Part of the essential Sec protein translocation apparatus which comprises SecA, SecYEG and auxiliary proteins SecDF. Other proteins may also be involved.</text>
</comment>
<dbReference type="InterPro" id="IPR020937">
    <property type="entry name" value="SecA_CS"/>
</dbReference>
<dbReference type="InterPro" id="IPR000185">
    <property type="entry name" value="SecA"/>
</dbReference>
<dbReference type="NCBIfam" id="NF009538">
    <property type="entry name" value="PRK12904.1"/>
    <property type="match status" value="1"/>
</dbReference>
<feature type="domain" description="Helicase C-terminal" evidence="19">
    <location>
        <begin position="530"/>
        <end position="721"/>
    </location>
</feature>
<evidence type="ECO:0000256" key="5">
    <source>
        <dbReference type="ARBA" id="ARBA00022475"/>
    </source>
</evidence>
<dbReference type="PROSITE" id="PS51192">
    <property type="entry name" value="HELICASE_ATP_BIND_1"/>
    <property type="match status" value="1"/>
</dbReference>
<dbReference type="InterPro" id="IPR014001">
    <property type="entry name" value="Helicase_ATP-bd"/>
</dbReference>
<name>A0A7V3PUA4_UNCW3</name>
<dbReference type="Pfam" id="PF02810">
    <property type="entry name" value="SEC-C"/>
    <property type="match status" value="1"/>
</dbReference>
<feature type="domain" description="Helicase ATP-binding" evidence="18">
    <location>
        <begin position="101"/>
        <end position="259"/>
    </location>
</feature>
<keyword evidence="9" id="KW-0862">Zinc</keyword>
<dbReference type="Gene3D" id="3.40.50.300">
    <property type="entry name" value="P-loop containing nucleotide triphosphate hydrolases"/>
    <property type="match status" value="2"/>
</dbReference>
<dbReference type="InterPro" id="IPR027417">
    <property type="entry name" value="P-loop_NTPase"/>
</dbReference>
<dbReference type="GO" id="GO:0006605">
    <property type="term" value="P:protein targeting"/>
    <property type="evidence" value="ECO:0007669"/>
    <property type="project" value="UniProtKB-UniRule"/>
</dbReference>
<evidence type="ECO:0000256" key="4">
    <source>
        <dbReference type="ARBA" id="ARBA00022448"/>
    </source>
</evidence>
<dbReference type="AlphaFoldDB" id="A0A7V3PUA4"/>
<dbReference type="SMART" id="SM00957">
    <property type="entry name" value="SecA_DEAD"/>
    <property type="match status" value="1"/>
</dbReference>
<dbReference type="Pfam" id="PF21090">
    <property type="entry name" value="P-loop_SecA"/>
    <property type="match status" value="1"/>
</dbReference>
<evidence type="ECO:0000256" key="17">
    <source>
        <dbReference type="SAM" id="MobiDB-lite"/>
    </source>
</evidence>
<evidence type="ECO:0000256" key="14">
    <source>
        <dbReference type="ARBA" id="ARBA00023136"/>
    </source>
</evidence>
<keyword evidence="5 15" id="KW-1003">Cell membrane</keyword>
<keyword evidence="12 15" id="KW-1278">Translocase</keyword>
<dbReference type="GO" id="GO:0005524">
    <property type="term" value="F:ATP binding"/>
    <property type="evidence" value="ECO:0007669"/>
    <property type="project" value="UniProtKB-UniRule"/>
</dbReference>
<evidence type="ECO:0000256" key="15">
    <source>
        <dbReference type="HAMAP-Rule" id="MF_01382"/>
    </source>
</evidence>
<evidence type="ECO:0000256" key="6">
    <source>
        <dbReference type="ARBA" id="ARBA00022490"/>
    </source>
</evidence>
<dbReference type="InterPro" id="IPR001650">
    <property type="entry name" value="Helicase_C-like"/>
</dbReference>
<feature type="binding site" evidence="15">
    <location>
        <position position="612"/>
    </location>
    <ligand>
        <name>ATP</name>
        <dbReference type="ChEBI" id="CHEBI:30616"/>
    </ligand>
</feature>
<evidence type="ECO:0000256" key="10">
    <source>
        <dbReference type="ARBA" id="ARBA00022840"/>
    </source>
</evidence>
<evidence type="ECO:0000256" key="12">
    <source>
        <dbReference type="ARBA" id="ARBA00022967"/>
    </source>
</evidence>
<dbReference type="GO" id="GO:0008564">
    <property type="term" value="F:protein-exporting ATPase activity"/>
    <property type="evidence" value="ECO:0007669"/>
    <property type="project" value="UniProtKB-EC"/>
</dbReference>
<feature type="binding site" evidence="15">
    <location>
        <position position="99"/>
    </location>
    <ligand>
        <name>ATP</name>
        <dbReference type="ChEBI" id="CHEBI:30616"/>
    </ligand>
</feature>
<comment type="function">
    <text evidence="15">Part of the Sec protein translocase complex. Interacts with the SecYEG preprotein conducting channel. Has a central role in coupling the hydrolysis of ATP to the transfer of proteins into and across the cell membrane, serving as an ATP-driven molecular motor driving the stepwise translocation of polypeptide chains across the membrane.</text>
</comment>
<dbReference type="NCBIfam" id="TIGR00963">
    <property type="entry name" value="secA"/>
    <property type="match status" value="1"/>
</dbReference>
<evidence type="ECO:0000259" key="18">
    <source>
        <dbReference type="PROSITE" id="PS51192"/>
    </source>
</evidence>
<dbReference type="CDD" id="cd18803">
    <property type="entry name" value="SF2_C_secA"/>
    <property type="match status" value="1"/>
</dbReference>
<evidence type="ECO:0000256" key="11">
    <source>
        <dbReference type="ARBA" id="ARBA00022927"/>
    </source>
</evidence>
<comment type="catalytic activity">
    <reaction evidence="15">
        <text>ATP + H2O + cellular proteinSide 1 = ADP + phosphate + cellular proteinSide 2.</text>
        <dbReference type="EC" id="7.4.2.8"/>
    </reaction>
</comment>
<keyword evidence="13 15" id="KW-0811">Translocation</keyword>
<dbReference type="InterPro" id="IPR036670">
    <property type="entry name" value="SecA_X-link_sf"/>
</dbReference>
<dbReference type="InterPro" id="IPR044722">
    <property type="entry name" value="SecA_SF2_C"/>
</dbReference>
<comment type="cofactor">
    <cofactor evidence="1">
        <name>Zn(2+)</name>
        <dbReference type="ChEBI" id="CHEBI:29105"/>
    </cofactor>
</comment>
<dbReference type="Pfam" id="PF07517">
    <property type="entry name" value="SecA_DEAD"/>
    <property type="match status" value="1"/>
</dbReference>
<keyword evidence="7" id="KW-0479">Metal-binding</keyword>
<comment type="subcellular location">
    <subcellularLocation>
        <location evidence="15">Cell membrane</location>
        <topology evidence="15">Peripheral membrane protein</topology>
        <orientation evidence="15">Cytoplasmic side</orientation>
    </subcellularLocation>
    <subcellularLocation>
        <location evidence="15">Cytoplasm</location>
    </subcellularLocation>
    <subcellularLocation>
        <location evidence="2">Membrane</location>
        <topology evidence="2">Peripheral membrane protein</topology>
    </subcellularLocation>
    <text evidence="15">Distribution is 50-50.</text>
</comment>
<dbReference type="InterPro" id="IPR004027">
    <property type="entry name" value="SEC_C_motif"/>
</dbReference>
<evidence type="ECO:0000256" key="1">
    <source>
        <dbReference type="ARBA" id="ARBA00001947"/>
    </source>
</evidence>
<dbReference type="Gene3D" id="1.10.3060.10">
    <property type="entry name" value="Helical scaffold and wing domains of SecA"/>
    <property type="match status" value="1"/>
</dbReference>
<keyword evidence="10 15" id="KW-0067">ATP-binding</keyword>
<evidence type="ECO:0000259" key="20">
    <source>
        <dbReference type="PROSITE" id="PS51196"/>
    </source>
</evidence>
<evidence type="ECO:0000313" key="21">
    <source>
        <dbReference type="EMBL" id="HGD13537.1"/>
    </source>
</evidence>
<dbReference type="GO" id="GO:0017038">
    <property type="term" value="P:protein import"/>
    <property type="evidence" value="ECO:0007669"/>
    <property type="project" value="InterPro"/>
</dbReference>
<dbReference type="GO" id="GO:0031522">
    <property type="term" value="C:cell envelope Sec protein transport complex"/>
    <property type="evidence" value="ECO:0007669"/>
    <property type="project" value="UniProtKB-ARBA"/>
</dbReference>
<gene>
    <name evidence="15 21" type="primary">secA</name>
    <name evidence="21" type="ORF">ENX16_05630</name>
</gene>
<dbReference type="InterPro" id="IPR014018">
    <property type="entry name" value="SecA_motor_DEAD"/>
</dbReference>
<evidence type="ECO:0000256" key="9">
    <source>
        <dbReference type="ARBA" id="ARBA00022833"/>
    </source>
</evidence>
<dbReference type="GO" id="GO:0005886">
    <property type="term" value="C:plasma membrane"/>
    <property type="evidence" value="ECO:0007669"/>
    <property type="project" value="UniProtKB-SubCell"/>
</dbReference>
<dbReference type="PANTHER" id="PTHR30612:SF0">
    <property type="entry name" value="CHLOROPLAST PROTEIN-TRANSPORTING ATPASE"/>
    <property type="match status" value="1"/>
</dbReference>
<dbReference type="GO" id="GO:0005829">
    <property type="term" value="C:cytosol"/>
    <property type="evidence" value="ECO:0007669"/>
    <property type="project" value="TreeGrafter"/>
</dbReference>
<keyword evidence="11 15" id="KW-0653">Protein transport</keyword>
<feature type="compositionally biased region" description="Basic and acidic residues" evidence="17">
    <location>
        <begin position="969"/>
        <end position="978"/>
    </location>
</feature>
<keyword evidence="14 15" id="KW-0472">Membrane</keyword>
<feature type="compositionally biased region" description="Polar residues" evidence="17">
    <location>
        <begin position="948"/>
        <end position="958"/>
    </location>
</feature>
<evidence type="ECO:0000256" key="7">
    <source>
        <dbReference type="ARBA" id="ARBA00022723"/>
    </source>
</evidence>
<feature type="binding site" evidence="15">
    <location>
        <begin position="117"/>
        <end position="121"/>
    </location>
    <ligand>
        <name>ATP</name>
        <dbReference type="ChEBI" id="CHEBI:30616"/>
    </ligand>
</feature>
<keyword evidence="4 15" id="KW-0813">Transport</keyword>
<dbReference type="EC" id="7.4.2.8" evidence="15"/>
<dbReference type="FunFam" id="3.40.50.300:FF:000113">
    <property type="entry name" value="Preprotein translocase subunit SecA"/>
    <property type="match status" value="1"/>
</dbReference>
<feature type="region of interest" description="Disordered" evidence="17">
    <location>
        <begin position="930"/>
        <end position="1011"/>
    </location>
</feature>
<dbReference type="GO" id="GO:0065002">
    <property type="term" value="P:intracellular protein transmembrane transport"/>
    <property type="evidence" value="ECO:0007669"/>
    <property type="project" value="UniProtKB-UniRule"/>
</dbReference>
<evidence type="ECO:0000256" key="3">
    <source>
        <dbReference type="ARBA" id="ARBA00007650"/>
    </source>
</evidence>
<dbReference type="InterPro" id="IPR036266">
    <property type="entry name" value="SecA_Wing/Scaffold_sf"/>
</dbReference>
<reference evidence="21" key="1">
    <citation type="journal article" date="2020" name="mSystems">
        <title>Genome- and Community-Level Interaction Insights into Carbon Utilization and Element Cycling Functions of Hydrothermarchaeota in Hydrothermal Sediment.</title>
        <authorList>
            <person name="Zhou Z."/>
            <person name="Liu Y."/>
            <person name="Xu W."/>
            <person name="Pan J."/>
            <person name="Luo Z.H."/>
            <person name="Li M."/>
        </authorList>
    </citation>
    <scope>NUCLEOTIDE SEQUENCE [LARGE SCALE GENOMIC DNA]</scope>
    <source>
        <strain evidence="21">SpSt-914</strain>
    </source>
</reference>
<evidence type="ECO:0000256" key="2">
    <source>
        <dbReference type="ARBA" id="ARBA00004170"/>
    </source>
</evidence>
<proteinExistence type="inferred from homology"/>
<dbReference type="HAMAP" id="MF_01382">
    <property type="entry name" value="SecA"/>
    <property type="match status" value="1"/>
</dbReference>
<dbReference type="GO" id="GO:0046872">
    <property type="term" value="F:metal ion binding"/>
    <property type="evidence" value="ECO:0007669"/>
    <property type="project" value="UniProtKB-KW"/>
</dbReference>
<dbReference type="SUPFAM" id="SSF81767">
    <property type="entry name" value="Pre-protein crosslinking domain of SecA"/>
    <property type="match status" value="1"/>
</dbReference>
<sequence length="1011" mass="115961">MLTALKRLIPSKSEREVKRLREKVREINAIYETYQNLEDSELPKKTEEFIRRIQDGESLDSILPEAFALVKEACRRLVGKRWTVTNQEITWDMVPFDVQLIGAIVLHEGKVAEMKTGEGKTLVATMPLYLNALEKKGCHLVTVNDYLARRDREWMGPIYESLGLTVGYIQAGMTPEERRPQYACDITYGTNNEFGFDYLRDNMVLAWGDKVQRGHHYAIIDEVDIILVDEARTPLIISGPVGFSKQKQLQELVPLISRLFREQDRLVDRIVEEGERLWRQGKQFEAGVKFLQALRGSPKNKRLLRIQQEEGVKRAIDQADGIIRRDKRLPEIDAELFFVIDERDHSVELTDKGRTALSPHDPNFFILPDLSTELARWDIEPNLAPEERARHKEETYRQYAEKSDRLANIHALLKAYALFEKDVDYVVTPDGQVVIVDEFTGRLMPGRRFSDGLHEALEAKEQVQVREETQTFGTITLQNYFRMYKKLAGMSGTAISIASELYNVYKLEVIEIPTNAPVRRIDYPDVVFRTKKAKYQAVVKEIVKWHKFGRPILVGTTSVQASEELDRLLRPTGIRYSILNAKNHEAESQIIAHAGEPGAVTIATNMAGRGTDIKLGKGVVKGERCYLISGNGKCGYWEEKPGRCYEEVPCGLYVIGTERHEARRIDDQLRGRSGRQGDPGSSRFFLSFEDDLLRLFGSDRMAAIMDRWAPQEDEPVANNLVTRVIANAQKRVEIRNAEIRRHLLEYDDVMNRQREVIYSLRDTILKEKDLTAVFNDILESYLELLISRFTADTRRPENWNWDGLREEMLKTFLVDIGTAETSGKGLDRQLLKENLQSLAQERYQQLAQELGPDRFPEWCRRIFLATLDEAWRDHLHQLDIIREGIGLQAYGQKDPLVEYKQESFRLFSETMQEFYQQALRVLFRLDPNSGEDRLRSQSRTPFRAYKPQASTETENPGNRTKAPGTTAPVRRDTPKVGRNDPCPCGSGKKFKHCCGRSGSPSAAGSKNKVTK</sequence>
<organism evidence="21">
    <name type="scientific">candidate division WOR-3 bacterium</name>
    <dbReference type="NCBI Taxonomy" id="2052148"/>
    <lineage>
        <taxon>Bacteria</taxon>
        <taxon>Bacteria division WOR-3</taxon>
    </lineage>
</organism>
<feature type="domain" description="SecA family profile" evidence="20">
    <location>
        <begin position="2"/>
        <end position="717"/>
    </location>
</feature>
<accession>A0A7V3PUA4</accession>
<dbReference type="EMBL" id="DTMZ01000134">
    <property type="protein sequence ID" value="HGD13537.1"/>
    <property type="molecule type" value="Genomic_DNA"/>
</dbReference>
<dbReference type="PROSITE" id="PS01312">
    <property type="entry name" value="SECA"/>
    <property type="match status" value="1"/>
</dbReference>
<evidence type="ECO:0000256" key="16">
    <source>
        <dbReference type="RuleBase" id="RU003874"/>
    </source>
</evidence>
<evidence type="ECO:0000259" key="19">
    <source>
        <dbReference type="PROSITE" id="PS51194"/>
    </source>
</evidence>
<dbReference type="PROSITE" id="PS51196">
    <property type="entry name" value="SECA_MOTOR_DEAD"/>
    <property type="match status" value="1"/>
</dbReference>
<dbReference type="Pfam" id="PF07516">
    <property type="entry name" value="SecA_SW"/>
    <property type="match status" value="1"/>
</dbReference>
<dbReference type="SUPFAM" id="SSF81886">
    <property type="entry name" value="Helical scaffold and wing domains of SecA"/>
    <property type="match status" value="1"/>
</dbReference>
<keyword evidence="6 15" id="KW-0963">Cytoplasm</keyword>
<evidence type="ECO:0000256" key="8">
    <source>
        <dbReference type="ARBA" id="ARBA00022741"/>
    </source>
</evidence>
<dbReference type="InterPro" id="IPR011115">
    <property type="entry name" value="SecA_DEAD"/>
</dbReference>
<protein>
    <recommendedName>
        <fullName evidence="15 16">Protein translocase subunit SecA</fullName>
        <ecNumber evidence="15">7.4.2.8</ecNumber>
    </recommendedName>
</protein>
<dbReference type="PROSITE" id="PS51194">
    <property type="entry name" value="HELICASE_CTER"/>
    <property type="match status" value="1"/>
</dbReference>
<dbReference type="PANTHER" id="PTHR30612">
    <property type="entry name" value="SECA INNER MEMBRANE COMPONENT OF SEC PROTEIN SECRETION SYSTEM"/>
    <property type="match status" value="1"/>
</dbReference>
<evidence type="ECO:0000256" key="13">
    <source>
        <dbReference type="ARBA" id="ARBA00023010"/>
    </source>
</evidence>
<comment type="similarity">
    <text evidence="3 15 16">Belongs to the SecA family.</text>
</comment>
<dbReference type="PRINTS" id="PR00906">
    <property type="entry name" value="SECA"/>
</dbReference>